<reference evidence="2" key="2">
    <citation type="submission" date="2025-08" db="UniProtKB">
        <authorList>
            <consortium name="Ensembl"/>
        </authorList>
    </citation>
    <scope>IDENTIFICATION</scope>
</reference>
<dbReference type="PANTHER" id="PTHR24103">
    <property type="entry name" value="E3 UBIQUITIN-PROTEIN LIGASE TRIM"/>
    <property type="match status" value="1"/>
</dbReference>
<dbReference type="AlphaFoldDB" id="A0A8C5HDY7"/>
<dbReference type="SMART" id="SM00449">
    <property type="entry name" value="SPRY"/>
    <property type="match status" value="1"/>
</dbReference>
<keyword evidence="3" id="KW-1185">Reference proteome</keyword>
<evidence type="ECO:0000259" key="1">
    <source>
        <dbReference type="PROSITE" id="PS50188"/>
    </source>
</evidence>
<dbReference type="CDD" id="cd13733">
    <property type="entry name" value="SPRY_PRY_C-I_1"/>
    <property type="match status" value="1"/>
</dbReference>
<dbReference type="InterPro" id="IPR006574">
    <property type="entry name" value="PRY"/>
</dbReference>
<dbReference type="PROSITE" id="PS50188">
    <property type="entry name" value="B302_SPRY"/>
    <property type="match status" value="1"/>
</dbReference>
<dbReference type="InterPro" id="IPR003879">
    <property type="entry name" value="Butyrophylin_SPRY"/>
</dbReference>
<dbReference type="SMART" id="SM00589">
    <property type="entry name" value="PRY"/>
    <property type="match status" value="1"/>
</dbReference>
<feature type="domain" description="B30.2/SPRY" evidence="1">
    <location>
        <begin position="58"/>
        <end position="255"/>
    </location>
</feature>
<dbReference type="FunFam" id="2.60.120.920:FF:000004">
    <property type="entry name" value="Butyrophilin subfamily 1 member A1"/>
    <property type="match status" value="1"/>
</dbReference>
<dbReference type="InterPro" id="IPR013320">
    <property type="entry name" value="ConA-like_dom_sf"/>
</dbReference>
<organism evidence="2 3">
    <name type="scientific">Gouania willdenowi</name>
    <name type="common">Blunt-snouted clingfish</name>
    <name type="synonym">Lepadogaster willdenowi</name>
    <dbReference type="NCBI Taxonomy" id="441366"/>
    <lineage>
        <taxon>Eukaryota</taxon>
        <taxon>Metazoa</taxon>
        <taxon>Chordata</taxon>
        <taxon>Craniata</taxon>
        <taxon>Vertebrata</taxon>
        <taxon>Euteleostomi</taxon>
        <taxon>Actinopterygii</taxon>
        <taxon>Neopterygii</taxon>
        <taxon>Teleostei</taxon>
        <taxon>Neoteleostei</taxon>
        <taxon>Acanthomorphata</taxon>
        <taxon>Ovalentaria</taxon>
        <taxon>Blenniimorphae</taxon>
        <taxon>Blenniiformes</taxon>
        <taxon>Gobiesocoidei</taxon>
        <taxon>Gobiesocidae</taxon>
        <taxon>Gobiesocinae</taxon>
        <taxon>Gouania</taxon>
    </lineage>
</organism>
<dbReference type="Pfam" id="PF13765">
    <property type="entry name" value="PRY"/>
    <property type="match status" value="1"/>
</dbReference>
<dbReference type="Pfam" id="PF00622">
    <property type="entry name" value="SPRY"/>
    <property type="match status" value="1"/>
</dbReference>
<reference evidence="2" key="3">
    <citation type="submission" date="2025-09" db="UniProtKB">
        <authorList>
            <consortium name="Ensembl"/>
        </authorList>
    </citation>
    <scope>IDENTIFICATION</scope>
</reference>
<dbReference type="InterPro" id="IPR003877">
    <property type="entry name" value="SPRY_dom"/>
</dbReference>
<sequence length="258" mass="28803">MLHLTGAVKQPQACIDTTVWRLGLETIPHPALSISRSQVSFVPPPEVDAEVRSGQFVGPIQYRIWKHMKNCLYPNVTSMTLDPETAHPALSLSQSCTSVWFEEDKDITGCTANPRRFHYYYCVLGHQRLFSGRHYWEVEVGGKTAWRLGVAREDVPRGEMDATGTSNGLWTLALKGGSVVACTDPNPTKVTVSLRLVRIGIFLDCEKEEVTFYNAVTMSPIYTFSMEPITVPLFPFYNPCDADDGKNVAPMKVFTPVL</sequence>
<dbReference type="Ensembl" id="ENSGWIT00000047825.1">
    <property type="protein sequence ID" value="ENSGWIP00000044110.1"/>
    <property type="gene ID" value="ENSGWIG00000021960.1"/>
</dbReference>
<dbReference type="SUPFAM" id="SSF49899">
    <property type="entry name" value="Concanavalin A-like lectins/glucanases"/>
    <property type="match status" value="1"/>
</dbReference>
<dbReference type="Proteomes" id="UP000694680">
    <property type="component" value="Chromosome 16"/>
</dbReference>
<dbReference type="InterPro" id="IPR043136">
    <property type="entry name" value="B30.2/SPRY_sf"/>
</dbReference>
<protein>
    <submittedName>
        <fullName evidence="2">Si:ch73-54f23.4</fullName>
    </submittedName>
</protein>
<evidence type="ECO:0000313" key="2">
    <source>
        <dbReference type="Ensembl" id="ENSGWIP00000044110.1"/>
    </source>
</evidence>
<reference evidence="2" key="1">
    <citation type="submission" date="2020-06" db="EMBL/GenBank/DDBJ databases">
        <authorList>
            <consortium name="Wellcome Sanger Institute Data Sharing"/>
        </authorList>
    </citation>
    <scope>NUCLEOTIDE SEQUENCE [LARGE SCALE GENOMIC DNA]</scope>
</reference>
<evidence type="ECO:0000313" key="3">
    <source>
        <dbReference type="Proteomes" id="UP000694680"/>
    </source>
</evidence>
<dbReference type="PRINTS" id="PR01407">
    <property type="entry name" value="BUTYPHLNCDUF"/>
</dbReference>
<accession>A0A8C5HDY7</accession>
<name>A0A8C5HDY7_GOUWI</name>
<dbReference type="InterPro" id="IPR001870">
    <property type="entry name" value="B30.2/SPRY"/>
</dbReference>
<proteinExistence type="predicted"/>
<dbReference type="InterPro" id="IPR050143">
    <property type="entry name" value="TRIM/RBCC"/>
</dbReference>
<dbReference type="Gene3D" id="2.60.120.920">
    <property type="match status" value="1"/>
</dbReference>